<keyword evidence="4" id="KW-1185">Reference proteome</keyword>
<dbReference type="AlphaFoldDB" id="A0A1I7DFH3"/>
<dbReference type="GO" id="GO:0017000">
    <property type="term" value="P:antibiotic biosynthetic process"/>
    <property type="evidence" value="ECO:0007669"/>
    <property type="project" value="InterPro"/>
</dbReference>
<dbReference type="Gene3D" id="2.40.480.10">
    <property type="entry name" value="Allene oxide cyclase-like"/>
    <property type="match status" value="1"/>
</dbReference>
<reference evidence="4" key="1">
    <citation type="submission" date="2016-10" db="EMBL/GenBank/DDBJ databases">
        <authorList>
            <person name="Varghese N."/>
            <person name="Submissions S."/>
        </authorList>
    </citation>
    <scope>NUCLEOTIDE SEQUENCE [LARGE SCALE GENOMIC DNA]</scope>
    <source>
        <strain evidence="4">DSM 46136</strain>
    </source>
</reference>
<name>A0A1I7DFH3_9ACTN</name>
<evidence type="ECO:0000313" key="3">
    <source>
        <dbReference type="EMBL" id="SFU10357.1"/>
    </source>
</evidence>
<feature type="signal peptide" evidence="1">
    <location>
        <begin position="1"/>
        <end position="26"/>
    </location>
</feature>
<organism evidence="3 4">
    <name type="scientific">Geodermatophilus amargosae</name>
    <dbReference type="NCBI Taxonomy" id="1296565"/>
    <lineage>
        <taxon>Bacteria</taxon>
        <taxon>Bacillati</taxon>
        <taxon>Actinomycetota</taxon>
        <taxon>Actinomycetes</taxon>
        <taxon>Geodermatophilales</taxon>
        <taxon>Geodermatophilaceae</taxon>
        <taxon>Geodermatophilus</taxon>
    </lineage>
</organism>
<accession>A0A1I7DFH3</accession>
<dbReference type="Proteomes" id="UP000199546">
    <property type="component" value="Unassembled WGS sequence"/>
</dbReference>
<dbReference type="STRING" id="1296565.SAMN05660657_05717"/>
<protein>
    <recommendedName>
        <fullName evidence="2">Allene oxide cyclase barrel-like domain-containing protein</fullName>
    </recommendedName>
</protein>
<evidence type="ECO:0000259" key="2">
    <source>
        <dbReference type="Pfam" id="PF18678"/>
    </source>
</evidence>
<evidence type="ECO:0000256" key="1">
    <source>
        <dbReference type="SAM" id="SignalP"/>
    </source>
</evidence>
<dbReference type="Pfam" id="PF18678">
    <property type="entry name" value="AOC_like"/>
    <property type="match status" value="1"/>
</dbReference>
<dbReference type="SUPFAM" id="SSF141493">
    <property type="entry name" value="Allene oxide cyclase-like"/>
    <property type="match status" value="1"/>
</dbReference>
<dbReference type="InterPro" id="IPR041013">
    <property type="entry name" value="AOC-like"/>
</dbReference>
<dbReference type="InterPro" id="IPR034871">
    <property type="entry name" value="Allene_oxi_cyc_sf"/>
</dbReference>
<feature type="chain" id="PRO_5011499624" description="Allene oxide cyclase barrel-like domain-containing protein" evidence="1">
    <location>
        <begin position="27"/>
        <end position="160"/>
    </location>
</feature>
<evidence type="ECO:0000313" key="4">
    <source>
        <dbReference type="Proteomes" id="UP000199546"/>
    </source>
</evidence>
<feature type="domain" description="Allene oxide cyclase barrel-like" evidence="2">
    <location>
        <begin position="56"/>
        <end position="139"/>
    </location>
</feature>
<proteinExistence type="predicted"/>
<dbReference type="GO" id="GO:0009695">
    <property type="term" value="P:jasmonic acid biosynthetic process"/>
    <property type="evidence" value="ECO:0007669"/>
    <property type="project" value="InterPro"/>
</dbReference>
<dbReference type="EMBL" id="FPBA01000056">
    <property type="protein sequence ID" value="SFU10357.1"/>
    <property type="molecule type" value="Genomic_DNA"/>
</dbReference>
<dbReference type="InterPro" id="IPR044859">
    <property type="entry name" value="Allene_oxi_cyc_Dirigent"/>
</dbReference>
<sequence>MQRTRRVVAVGTVVVASALLVPGAVASAGGDDRGGGHGHETTLQFDVEFSPFNLVDLAEPGLSAGDVIVFDDVLLQDGEQVGGMAGTCVLIDATPLANCTGVVTLDEQDTITFAFLNAPPPEKIFAITGGSGTYRTAQGDGLLVEFGDGTGALTLNVISR</sequence>
<keyword evidence="1" id="KW-0732">Signal</keyword>
<dbReference type="GO" id="GO:0046423">
    <property type="term" value="F:allene-oxide cyclase activity"/>
    <property type="evidence" value="ECO:0007669"/>
    <property type="project" value="InterPro"/>
</dbReference>
<gene>
    <name evidence="3" type="ORF">SAMN05660657_05717</name>
</gene>